<evidence type="ECO:0000313" key="2">
    <source>
        <dbReference type="Proteomes" id="UP001335648"/>
    </source>
</evidence>
<dbReference type="EMBL" id="JAULUE010002051">
    <property type="protein sequence ID" value="KAK5902545.1"/>
    <property type="molecule type" value="Genomic_DNA"/>
</dbReference>
<name>A0AAN8CET9_9TELE</name>
<dbReference type="AlphaFoldDB" id="A0AAN8CET9"/>
<dbReference type="Proteomes" id="UP001335648">
    <property type="component" value="Unassembled WGS sequence"/>
</dbReference>
<reference evidence="1 2" key="1">
    <citation type="journal article" date="2023" name="Mol. Biol. Evol.">
        <title>Genomics of Secondarily Temperate Adaptation in the Only Non-Antarctic Icefish.</title>
        <authorList>
            <person name="Rivera-Colon A.G."/>
            <person name="Rayamajhi N."/>
            <person name="Minhas B.F."/>
            <person name="Madrigal G."/>
            <person name="Bilyk K.T."/>
            <person name="Yoon V."/>
            <person name="Hune M."/>
            <person name="Gregory S."/>
            <person name="Cheng C.H.C."/>
            <person name="Catchen J.M."/>
        </authorList>
    </citation>
    <scope>NUCLEOTIDE SEQUENCE [LARGE SCALE GENOMIC DNA]</scope>
    <source>
        <strain evidence="1">JC2023a</strain>
    </source>
</reference>
<comment type="caution">
    <text evidence="1">The sequence shown here is derived from an EMBL/GenBank/DDBJ whole genome shotgun (WGS) entry which is preliminary data.</text>
</comment>
<gene>
    <name evidence="1" type="ORF">CesoFtcFv8_007788</name>
</gene>
<accession>A0AAN8CET9</accession>
<proteinExistence type="predicted"/>
<sequence>MTSHQFPRGHFTVELANVKYGTKANYQYSGRQCSCTVRVGITESEGDKLSKMEETKDRKRHVQRGKTALTLLLSDQPERRVTDAQLGPA</sequence>
<keyword evidence="2" id="KW-1185">Reference proteome</keyword>
<protein>
    <submittedName>
        <fullName evidence="1">Uncharacterized protein</fullName>
    </submittedName>
</protein>
<evidence type="ECO:0000313" key="1">
    <source>
        <dbReference type="EMBL" id="KAK5902545.1"/>
    </source>
</evidence>
<organism evidence="1 2">
    <name type="scientific">Champsocephalus esox</name>
    <name type="common">pike icefish</name>
    <dbReference type="NCBI Taxonomy" id="159716"/>
    <lineage>
        <taxon>Eukaryota</taxon>
        <taxon>Metazoa</taxon>
        <taxon>Chordata</taxon>
        <taxon>Craniata</taxon>
        <taxon>Vertebrata</taxon>
        <taxon>Euteleostomi</taxon>
        <taxon>Actinopterygii</taxon>
        <taxon>Neopterygii</taxon>
        <taxon>Teleostei</taxon>
        <taxon>Neoteleostei</taxon>
        <taxon>Acanthomorphata</taxon>
        <taxon>Eupercaria</taxon>
        <taxon>Perciformes</taxon>
        <taxon>Notothenioidei</taxon>
        <taxon>Channichthyidae</taxon>
        <taxon>Champsocephalus</taxon>
    </lineage>
</organism>